<keyword evidence="8" id="KW-1185">Reference proteome</keyword>
<dbReference type="Pfam" id="PF03705">
    <property type="entry name" value="CheR_N"/>
    <property type="match status" value="1"/>
</dbReference>
<dbReference type="InterPro" id="IPR026024">
    <property type="entry name" value="Chemotaxis_MeTrfase_CheR"/>
</dbReference>
<dbReference type="InterPro" id="IPR029063">
    <property type="entry name" value="SAM-dependent_MTases_sf"/>
</dbReference>
<comment type="catalytic activity">
    <reaction evidence="1">
        <text>L-glutamyl-[protein] + S-adenosyl-L-methionine = [protein]-L-glutamate 5-O-methyl ester + S-adenosyl-L-homocysteine</text>
        <dbReference type="Rhea" id="RHEA:24452"/>
        <dbReference type="Rhea" id="RHEA-COMP:10208"/>
        <dbReference type="Rhea" id="RHEA-COMP:10311"/>
        <dbReference type="ChEBI" id="CHEBI:29973"/>
        <dbReference type="ChEBI" id="CHEBI:57856"/>
        <dbReference type="ChEBI" id="CHEBI:59789"/>
        <dbReference type="ChEBI" id="CHEBI:82795"/>
        <dbReference type="EC" id="2.1.1.80"/>
    </reaction>
</comment>
<dbReference type="Gene3D" id="3.40.50.150">
    <property type="entry name" value="Vaccinia Virus protein VP39"/>
    <property type="match status" value="1"/>
</dbReference>
<protein>
    <recommendedName>
        <fullName evidence="2">protein-glutamate O-methyltransferase</fullName>
        <ecNumber evidence="2">2.1.1.80</ecNumber>
    </recommendedName>
</protein>
<dbReference type="InterPro" id="IPR050903">
    <property type="entry name" value="Bact_Chemotaxis_MeTrfase"/>
</dbReference>
<gene>
    <name evidence="7" type="ORF">SOO65_13040</name>
</gene>
<dbReference type="PRINTS" id="PR00996">
    <property type="entry name" value="CHERMTFRASE"/>
</dbReference>
<dbReference type="Gene3D" id="1.10.155.10">
    <property type="entry name" value="Chemotaxis receptor methyltransferase CheR, N-terminal domain"/>
    <property type="match status" value="1"/>
</dbReference>
<evidence type="ECO:0000256" key="2">
    <source>
        <dbReference type="ARBA" id="ARBA00012534"/>
    </source>
</evidence>
<accession>A0AAX4HK92</accession>
<evidence type="ECO:0000256" key="5">
    <source>
        <dbReference type="ARBA" id="ARBA00022691"/>
    </source>
</evidence>
<dbReference type="KEGG" id="psti:SOO65_13040"/>
<dbReference type="EMBL" id="CP139487">
    <property type="protein sequence ID" value="WPU63615.1"/>
    <property type="molecule type" value="Genomic_DNA"/>
</dbReference>
<dbReference type="InterPro" id="IPR022641">
    <property type="entry name" value="CheR_N"/>
</dbReference>
<dbReference type="InterPro" id="IPR036804">
    <property type="entry name" value="CheR_N_sf"/>
</dbReference>
<dbReference type="SUPFAM" id="SSF53335">
    <property type="entry name" value="S-adenosyl-L-methionine-dependent methyltransferases"/>
    <property type="match status" value="1"/>
</dbReference>
<dbReference type="AlphaFoldDB" id="A0AAX4HK92"/>
<dbReference type="InterPro" id="IPR022642">
    <property type="entry name" value="CheR_C"/>
</dbReference>
<dbReference type="PANTHER" id="PTHR24422">
    <property type="entry name" value="CHEMOTAXIS PROTEIN METHYLTRANSFERASE"/>
    <property type="match status" value="1"/>
</dbReference>
<evidence type="ECO:0000256" key="3">
    <source>
        <dbReference type="ARBA" id="ARBA00022603"/>
    </source>
</evidence>
<proteinExistence type="predicted"/>
<keyword evidence="3" id="KW-0489">Methyltransferase</keyword>
<keyword evidence="4" id="KW-0808">Transferase</keyword>
<dbReference type="PROSITE" id="PS50123">
    <property type="entry name" value="CHER"/>
    <property type="match status" value="1"/>
</dbReference>
<name>A0AAX4HK92_9BACT</name>
<dbReference type="GO" id="GO:0032259">
    <property type="term" value="P:methylation"/>
    <property type="evidence" value="ECO:0007669"/>
    <property type="project" value="UniProtKB-KW"/>
</dbReference>
<sequence>MLTELDLEEPVLSEMLKTVHRYTGINMTEKKKNLLQSRLRPRLRELSLTSYEAYLVYLSAHKEEIETFIDRVTTNETFFFRTHRVWDFFLKQFLPDWMAKHPGETLKLWSAASSSGEEAYSLAICLAQYPDLKFEICASDISKEILGDAQKALYEERSVQGIQKYRPDWYVKYVTSVGPKWTIQDSIKKQVKFFQHNLLTPVNLQNMDIIFLRNVMIYFNDQDQKTVLKHMAKALKKDAYLILGESESISRFETEFKYVEPLVYKL</sequence>
<dbReference type="SMART" id="SM00138">
    <property type="entry name" value="MeTrc"/>
    <property type="match status" value="1"/>
</dbReference>
<dbReference type="PANTHER" id="PTHR24422:SF10">
    <property type="entry name" value="CHEMOTAXIS PROTEIN METHYLTRANSFERASE 2"/>
    <property type="match status" value="1"/>
</dbReference>
<dbReference type="InterPro" id="IPR000780">
    <property type="entry name" value="CheR_MeTrfase"/>
</dbReference>
<dbReference type="Pfam" id="PF01739">
    <property type="entry name" value="CheR"/>
    <property type="match status" value="1"/>
</dbReference>
<feature type="domain" description="CheR-type methyltransferase" evidence="6">
    <location>
        <begin position="1"/>
        <end position="266"/>
    </location>
</feature>
<evidence type="ECO:0000313" key="8">
    <source>
        <dbReference type="Proteomes" id="UP001324634"/>
    </source>
</evidence>
<evidence type="ECO:0000256" key="4">
    <source>
        <dbReference type="ARBA" id="ARBA00022679"/>
    </source>
</evidence>
<dbReference type="PIRSF" id="PIRSF000410">
    <property type="entry name" value="CheR"/>
    <property type="match status" value="1"/>
</dbReference>
<evidence type="ECO:0000256" key="1">
    <source>
        <dbReference type="ARBA" id="ARBA00001541"/>
    </source>
</evidence>
<dbReference type="GO" id="GO:0008983">
    <property type="term" value="F:protein-glutamate O-methyltransferase activity"/>
    <property type="evidence" value="ECO:0007669"/>
    <property type="project" value="UniProtKB-EC"/>
</dbReference>
<dbReference type="Proteomes" id="UP001324634">
    <property type="component" value="Chromosome"/>
</dbReference>
<reference evidence="7 8" key="1">
    <citation type="submission" date="2023-11" db="EMBL/GenBank/DDBJ databases">
        <title>Peredibacter starrii A3.12.</title>
        <authorList>
            <person name="Mitchell R.J."/>
        </authorList>
    </citation>
    <scope>NUCLEOTIDE SEQUENCE [LARGE SCALE GENOMIC DNA]</scope>
    <source>
        <strain evidence="7 8">A3.12</strain>
    </source>
</reference>
<evidence type="ECO:0000259" key="6">
    <source>
        <dbReference type="PROSITE" id="PS50123"/>
    </source>
</evidence>
<dbReference type="EC" id="2.1.1.80" evidence="2"/>
<organism evidence="7 8">
    <name type="scientific">Peredibacter starrii</name>
    <dbReference type="NCBI Taxonomy" id="28202"/>
    <lineage>
        <taxon>Bacteria</taxon>
        <taxon>Pseudomonadati</taxon>
        <taxon>Bdellovibrionota</taxon>
        <taxon>Bacteriovoracia</taxon>
        <taxon>Bacteriovoracales</taxon>
        <taxon>Bacteriovoracaceae</taxon>
        <taxon>Peredibacter</taxon>
    </lineage>
</organism>
<dbReference type="RefSeq" id="WP_321390643.1">
    <property type="nucleotide sequence ID" value="NZ_CP139487.1"/>
</dbReference>
<keyword evidence="5" id="KW-0949">S-adenosyl-L-methionine</keyword>
<dbReference type="SUPFAM" id="SSF47757">
    <property type="entry name" value="Chemotaxis receptor methyltransferase CheR, N-terminal domain"/>
    <property type="match status" value="1"/>
</dbReference>
<evidence type="ECO:0000313" key="7">
    <source>
        <dbReference type="EMBL" id="WPU63615.1"/>
    </source>
</evidence>